<keyword evidence="16" id="KW-0732">Signal</keyword>
<evidence type="ECO:0000256" key="12">
    <source>
        <dbReference type="ARBA" id="ARBA00049645"/>
    </source>
</evidence>
<feature type="domain" description="Glucose-methanol-choline oxidoreductase N-terminal" evidence="17">
    <location>
        <begin position="97"/>
        <end position="309"/>
    </location>
</feature>
<keyword evidence="6" id="KW-0560">Oxidoreductase</keyword>
<evidence type="ECO:0000256" key="2">
    <source>
        <dbReference type="ARBA" id="ARBA00010790"/>
    </source>
</evidence>
<evidence type="ECO:0000259" key="18">
    <source>
        <dbReference type="Pfam" id="PF00890"/>
    </source>
</evidence>
<feature type="domain" description="Glucose-methanol-choline oxidoreductase C-terminal" evidence="19">
    <location>
        <begin position="442"/>
        <end position="492"/>
    </location>
</feature>
<protein>
    <recommendedName>
        <fullName evidence="14">Cholesterol oxidase</fullName>
        <ecNumber evidence="13">1.1.3.6</ecNumber>
        <ecNumber evidence="11">5.3.3.1</ecNumber>
    </recommendedName>
    <alternativeName>
        <fullName evidence="15">Cholesterol isomerase</fullName>
    </alternativeName>
</protein>
<dbReference type="InterPro" id="IPR006311">
    <property type="entry name" value="TAT_signal"/>
</dbReference>
<keyword evidence="4" id="KW-0285">Flavoprotein</keyword>
<dbReference type="OrthoDB" id="3587784at2"/>
<dbReference type="GO" id="GO:0016995">
    <property type="term" value="F:cholesterol oxidase activity"/>
    <property type="evidence" value="ECO:0007669"/>
    <property type="project" value="UniProtKB-EC"/>
</dbReference>
<dbReference type="Pfam" id="PF00732">
    <property type="entry name" value="GMC_oxred_N"/>
    <property type="match status" value="1"/>
</dbReference>
<dbReference type="PRINTS" id="PR00411">
    <property type="entry name" value="PNDRDTASEI"/>
</dbReference>
<keyword evidence="5" id="KW-0274">FAD</keyword>
<dbReference type="InterPro" id="IPR036188">
    <property type="entry name" value="FAD/NAD-bd_sf"/>
</dbReference>
<comment type="caution">
    <text evidence="20">The sequence shown here is derived from an EMBL/GenBank/DDBJ whole genome shotgun (WGS) entry which is preliminary data.</text>
</comment>
<evidence type="ECO:0000256" key="1">
    <source>
        <dbReference type="ARBA" id="ARBA00001974"/>
    </source>
</evidence>
<dbReference type="PANTHER" id="PTHR47470">
    <property type="entry name" value="CHOLESTEROL OXIDASE"/>
    <property type="match status" value="1"/>
</dbReference>
<dbReference type="STRING" id="1210063.GCA_001612665_00622"/>
<evidence type="ECO:0000256" key="13">
    <source>
        <dbReference type="ARBA" id="ARBA00049723"/>
    </source>
</evidence>
<name>A0A4R1FTL3_9NOCA</name>
<dbReference type="InterPro" id="IPR052542">
    <property type="entry name" value="Cholesterol_Oxidase"/>
</dbReference>
<dbReference type="AlphaFoldDB" id="A0A4R1FTL3"/>
<dbReference type="EC" id="1.1.3.6" evidence="13"/>
<feature type="domain" description="FAD-dependent oxidoreductase 2 FAD-binding" evidence="18">
    <location>
        <begin position="39"/>
        <end position="71"/>
    </location>
</feature>
<keyword evidence="10" id="KW-0413">Isomerase</keyword>
<dbReference type="Gene3D" id="3.30.410.10">
    <property type="entry name" value="Cholesterol Oxidase, domain 2"/>
    <property type="match status" value="1"/>
</dbReference>
<evidence type="ECO:0000256" key="4">
    <source>
        <dbReference type="ARBA" id="ARBA00022630"/>
    </source>
</evidence>
<dbReference type="EC" id="5.3.3.1" evidence="11"/>
<feature type="signal peptide" evidence="16">
    <location>
        <begin position="1"/>
        <end position="20"/>
    </location>
</feature>
<proteinExistence type="inferred from homology"/>
<evidence type="ECO:0000313" key="20">
    <source>
        <dbReference type="EMBL" id="TCJ96929.1"/>
    </source>
</evidence>
<keyword evidence="8" id="KW-1207">Sterol metabolism</keyword>
<keyword evidence="3" id="KW-0153">Cholesterol metabolism</keyword>
<dbReference type="Pfam" id="PF05199">
    <property type="entry name" value="GMC_oxred_C"/>
    <property type="match status" value="1"/>
</dbReference>
<sequence>MRTTKTTRREVLLAATGAMAAAALPIARAPMSRAQPSADVVVIGSGYAGAVTALRLAQKGISCTVLERGRRWPITAAGDTFASAVDPDTRALWLPGVATGVLEVVTGSGINCFAGAGVGGGSLVNYTVMMTPEEDLFRASFDDRLDYDEMVDRWYPRARELIGCSPIPDDVLAADQYSAARAFDELSQRAGLQVRRVPMATDWDVVREEISGRIRPSATVGDCILGVNSGAKLSVDRTILAAAEATGLVTVLALHSVTDVRVDGDRYTLTCAVLDAAGRTRSTTEFHSSTVVFAAGSVGTSKLLVRAGARGDLPRLSTEVGRSWGSSGDHVTVRLGRTADGQGGPAHIVALDWHSGPTPTTLLNFPLGVPVLGGLSQNALAVSIAPPLGSLVYDAAIDAVELRWPAEVPEIARVTKDIGTILAKLDSVSSGSAPALALPAVTSHPLGGAVLGTVTDSYGRIDAHPGLYVVDSSLIPGSTGAVPPALTVTALADRCASALVADLTR</sequence>
<evidence type="ECO:0000256" key="16">
    <source>
        <dbReference type="SAM" id="SignalP"/>
    </source>
</evidence>
<dbReference type="InterPro" id="IPR003953">
    <property type="entry name" value="FAD-dep_OxRdtase_2_FAD-bd"/>
</dbReference>
<dbReference type="InterPro" id="IPR007867">
    <property type="entry name" value="GMC_OxRtase_C"/>
</dbReference>
<comment type="pathway">
    <text evidence="12">Steroid metabolism; cholesterol degradation.</text>
</comment>
<dbReference type="PANTHER" id="PTHR47470:SF1">
    <property type="entry name" value="FAD-DEPENDENT OXIDOREDUCTASE 2 FAD BINDING DOMAIN-CONTAINING PROTEIN"/>
    <property type="match status" value="1"/>
</dbReference>
<dbReference type="PROSITE" id="PS51318">
    <property type="entry name" value="TAT"/>
    <property type="match status" value="1"/>
</dbReference>
<evidence type="ECO:0000256" key="5">
    <source>
        <dbReference type="ARBA" id="ARBA00022827"/>
    </source>
</evidence>
<reference evidence="20 21" key="1">
    <citation type="submission" date="2019-03" db="EMBL/GenBank/DDBJ databases">
        <title>Genomic Encyclopedia of Type Strains, Phase IV (KMG-IV): sequencing the most valuable type-strain genomes for metagenomic binning, comparative biology and taxonomic classification.</title>
        <authorList>
            <person name="Goeker M."/>
        </authorList>
    </citation>
    <scope>NUCLEOTIDE SEQUENCE [LARGE SCALE GENOMIC DNA]</scope>
    <source>
        <strain evidence="20 21">DSM 44684</strain>
    </source>
</reference>
<evidence type="ECO:0000256" key="6">
    <source>
        <dbReference type="ARBA" id="ARBA00023002"/>
    </source>
</evidence>
<dbReference type="GO" id="GO:0004769">
    <property type="term" value="F:steroid Delta-isomerase activity"/>
    <property type="evidence" value="ECO:0007669"/>
    <property type="project" value="UniProtKB-EC"/>
</dbReference>
<evidence type="ECO:0000256" key="3">
    <source>
        <dbReference type="ARBA" id="ARBA00022548"/>
    </source>
</evidence>
<evidence type="ECO:0000259" key="19">
    <source>
        <dbReference type="Pfam" id="PF05199"/>
    </source>
</evidence>
<accession>A0A4R1FTL3</accession>
<evidence type="ECO:0000256" key="11">
    <source>
        <dbReference type="ARBA" id="ARBA00038856"/>
    </source>
</evidence>
<dbReference type="RefSeq" id="WP_084472313.1">
    <property type="nucleotide sequence ID" value="NZ_SMFR01000002.1"/>
</dbReference>
<dbReference type="EMBL" id="SMFR01000002">
    <property type="protein sequence ID" value="TCJ96929.1"/>
    <property type="molecule type" value="Genomic_DNA"/>
</dbReference>
<evidence type="ECO:0000256" key="8">
    <source>
        <dbReference type="ARBA" id="ARBA00023166"/>
    </source>
</evidence>
<dbReference type="Pfam" id="PF00890">
    <property type="entry name" value="FAD_binding_2"/>
    <property type="match status" value="1"/>
</dbReference>
<gene>
    <name evidence="20" type="ORF">DFR71_2963</name>
</gene>
<evidence type="ECO:0000256" key="10">
    <source>
        <dbReference type="ARBA" id="ARBA00023235"/>
    </source>
</evidence>
<evidence type="ECO:0000256" key="15">
    <source>
        <dbReference type="ARBA" id="ARBA00049778"/>
    </source>
</evidence>
<keyword evidence="7" id="KW-0443">Lipid metabolism</keyword>
<evidence type="ECO:0000256" key="14">
    <source>
        <dbReference type="ARBA" id="ARBA00049744"/>
    </source>
</evidence>
<keyword evidence="9" id="KW-0753">Steroid metabolism</keyword>
<organism evidence="20 21">
    <name type="scientific">Nocardia alba</name>
    <dbReference type="NCBI Taxonomy" id="225051"/>
    <lineage>
        <taxon>Bacteria</taxon>
        <taxon>Bacillati</taxon>
        <taxon>Actinomycetota</taxon>
        <taxon>Actinomycetes</taxon>
        <taxon>Mycobacteriales</taxon>
        <taxon>Nocardiaceae</taxon>
        <taxon>Nocardia</taxon>
    </lineage>
</organism>
<dbReference type="GO" id="GO:0008203">
    <property type="term" value="P:cholesterol metabolic process"/>
    <property type="evidence" value="ECO:0007669"/>
    <property type="project" value="UniProtKB-KW"/>
</dbReference>
<evidence type="ECO:0000256" key="9">
    <source>
        <dbReference type="ARBA" id="ARBA00023221"/>
    </source>
</evidence>
<feature type="chain" id="PRO_5021031088" description="Cholesterol oxidase" evidence="16">
    <location>
        <begin position="21"/>
        <end position="505"/>
    </location>
</feature>
<dbReference type="SUPFAM" id="SSF51905">
    <property type="entry name" value="FAD/NAD(P)-binding domain"/>
    <property type="match status" value="1"/>
</dbReference>
<evidence type="ECO:0000259" key="17">
    <source>
        <dbReference type="Pfam" id="PF00732"/>
    </source>
</evidence>
<dbReference type="Gene3D" id="3.50.50.60">
    <property type="entry name" value="FAD/NAD(P)-binding domain"/>
    <property type="match status" value="1"/>
</dbReference>
<comment type="similarity">
    <text evidence="2">Belongs to the GMC oxidoreductase family.</text>
</comment>
<dbReference type="SUPFAM" id="SSF54373">
    <property type="entry name" value="FAD-linked reductases, C-terminal domain"/>
    <property type="match status" value="1"/>
</dbReference>
<keyword evidence="21" id="KW-1185">Reference proteome</keyword>
<evidence type="ECO:0000256" key="7">
    <source>
        <dbReference type="ARBA" id="ARBA00023098"/>
    </source>
</evidence>
<evidence type="ECO:0000313" key="21">
    <source>
        <dbReference type="Proteomes" id="UP000294856"/>
    </source>
</evidence>
<dbReference type="Proteomes" id="UP000294856">
    <property type="component" value="Unassembled WGS sequence"/>
</dbReference>
<dbReference type="InterPro" id="IPR000172">
    <property type="entry name" value="GMC_OxRdtase_N"/>
</dbReference>
<comment type="cofactor">
    <cofactor evidence="1">
        <name>FAD</name>
        <dbReference type="ChEBI" id="CHEBI:57692"/>
    </cofactor>
</comment>
<dbReference type="GO" id="GO:0050660">
    <property type="term" value="F:flavin adenine dinucleotide binding"/>
    <property type="evidence" value="ECO:0007669"/>
    <property type="project" value="InterPro"/>
</dbReference>